<dbReference type="InterPro" id="IPR025669">
    <property type="entry name" value="AAA_dom"/>
</dbReference>
<comment type="caution">
    <text evidence="2">The sequence shown here is derived from an EMBL/GenBank/DDBJ whole genome shotgun (WGS) entry which is preliminary data.</text>
</comment>
<dbReference type="InterPro" id="IPR027417">
    <property type="entry name" value="P-loop_NTPase"/>
</dbReference>
<dbReference type="InterPro" id="IPR001387">
    <property type="entry name" value="Cro/C1-type_HTH"/>
</dbReference>
<dbReference type="SMART" id="SM00530">
    <property type="entry name" value="HTH_XRE"/>
    <property type="match status" value="1"/>
</dbReference>
<proteinExistence type="predicted"/>
<dbReference type="SUPFAM" id="SSF52540">
    <property type="entry name" value="P-loop containing nucleoside triphosphate hydrolases"/>
    <property type="match status" value="1"/>
</dbReference>
<sequence>MKGKIVFQRIRERRIEVDFTQQYLSELSGITLSLIKAVETGRSETSYKNVVKIANALKIDIDEIFIEGFRNTKVIAVANNKGGCGKTSVVSSLSYAIAEMDKDTKVLVIDSDMQMNLTRSYGLDRDLEKNLNTALVNEQNLIDFIIPTEYENIDIIVSDLGLSTIDMLLFTKKLRESVFKRILQPIINKGLYDYIIIDTNPTLGLLNFNILNACDYVLIPVELTSFGIQGLEILTEYFDEVRTINDKLQILGVLRTKVDKRENITKEAEEILVDVFGDIVFESYISVDTNVKKAQWDSLPLSIYSKNSRAAKQYKSLAKEVVKLAK</sequence>
<dbReference type="CDD" id="cd00093">
    <property type="entry name" value="HTH_XRE"/>
    <property type="match status" value="1"/>
</dbReference>
<dbReference type="InterPro" id="IPR010982">
    <property type="entry name" value="Lambda_DNA-bd_dom_sf"/>
</dbReference>
<dbReference type="Gene3D" id="1.10.260.40">
    <property type="entry name" value="lambda repressor-like DNA-binding domains"/>
    <property type="match status" value="1"/>
</dbReference>
<organism evidence="2 3">
    <name type="scientific">Marinisporobacter balticus</name>
    <dbReference type="NCBI Taxonomy" id="2018667"/>
    <lineage>
        <taxon>Bacteria</taxon>
        <taxon>Bacillati</taxon>
        <taxon>Bacillota</taxon>
        <taxon>Clostridia</taxon>
        <taxon>Peptostreptococcales</taxon>
        <taxon>Thermotaleaceae</taxon>
        <taxon>Marinisporobacter</taxon>
    </lineage>
</organism>
<dbReference type="AlphaFoldDB" id="A0A4V2SA74"/>
<feature type="domain" description="HTH cro/C1-type" evidence="1">
    <location>
        <begin position="10"/>
        <end position="64"/>
    </location>
</feature>
<evidence type="ECO:0000313" key="2">
    <source>
        <dbReference type="EMBL" id="TCO70670.1"/>
    </source>
</evidence>
<accession>A0A4V2SA74</accession>
<gene>
    <name evidence="2" type="ORF">EV214_12540</name>
</gene>
<evidence type="ECO:0000259" key="1">
    <source>
        <dbReference type="PROSITE" id="PS50943"/>
    </source>
</evidence>
<dbReference type="SUPFAM" id="SSF47413">
    <property type="entry name" value="lambda repressor-like DNA-binding domains"/>
    <property type="match status" value="1"/>
</dbReference>
<dbReference type="OrthoDB" id="9791162at2"/>
<dbReference type="CDD" id="cd02042">
    <property type="entry name" value="ParAB_family"/>
    <property type="match status" value="1"/>
</dbReference>
<protein>
    <submittedName>
        <fullName evidence="2">Chromosome partitioning protein</fullName>
    </submittedName>
</protein>
<dbReference type="Gene3D" id="3.40.50.300">
    <property type="entry name" value="P-loop containing nucleotide triphosphate hydrolases"/>
    <property type="match status" value="1"/>
</dbReference>
<dbReference type="PANTHER" id="PTHR13696">
    <property type="entry name" value="P-LOOP CONTAINING NUCLEOSIDE TRIPHOSPHATE HYDROLASE"/>
    <property type="match status" value="1"/>
</dbReference>
<dbReference type="GO" id="GO:0003677">
    <property type="term" value="F:DNA binding"/>
    <property type="evidence" value="ECO:0007669"/>
    <property type="project" value="InterPro"/>
</dbReference>
<evidence type="ECO:0000313" key="3">
    <source>
        <dbReference type="Proteomes" id="UP000294919"/>
    </source>
</evidence>
<reference evidence="2 3" key="1">
    <citation type="submission" date="2019-03" db="EMBL/GenBank/DDBJ databases">
        <title>Genomic Encyclopedia of Type Strains, Phase IV (KMG-IV): sequencing the most valuable type-strain genomes for metagenomic binning, comparative biology and taxonomic classification.</title>
        <authorList>
            <person name="Goeker M."/>
        </authorList>
    </citation>
    <scope>NUCLEOTIDE SEQUENCE [LARGE SCALE GENOMIC DNA]</scope>
    <source>
        <strain evidence="2 3">DSM 102940</strain>
    </source>
</reference>
<dbReference type="Pfam" id="PF13614">
    <property type="entry name" value="AAA_31"/>
    <property type="match status" value="1"/>
</dbReference>
<dbReference type="EMBL" id="SLWV01000025">
    <property type="protein sequence ID" value="TCO70670.1"/>
    <property type="molecule type" value="Genomic_DNA"/>
</dbReference>
<dbReference type="PROSITE" id="PS50943">
    <property type="entry name" value="HTH_CROC1"/>
    <property type="match status" value="1"/>
</dbReference>
<keyword evidence="3" id="KW-1185">Reference proteome</keyword>
<dbReference type="Pfam" id="PF01381">
    <property type="entry name" value="HTH_3"/>
    <property type="match status" value="1"/>
</dbReference>
<dbReference type="RefSeq" id="WP_132247009.1">
    <property type="nucleotide sequence ID" value="NZ_SLWV01000025.1"/>
</dbReference>
<dbReference type="PANTHER" id="PTHR13696:SF99">
    <property type="entry name" value="COBYRINIC ACID AC-DIAMIDE SYNTHASE"/>
    <property type="match status" value="1"/>
</dbReference>
<name>A0A4V2SA74_9FIRM</name>
<dbReference type="InterPro" id="IPR050678">
    <property type="entry name" value="DNA_Partitioning_ATPase"/>
</dbReference>
<dbReference type="Proteomes" id="UP000294919">
    <property type="component" value="Unassembled WGS sequence"/>
</dbReference>